<feature type="transmembrane region" description="Helical" evidence="1">
    <location>
        <begin position="270"/>
        <end position="288"/>
    </location>
</feature>
<dbReference type="InterPro" id="IPR000620">
    <property type="entry name" value="EamA_dom"/>
</dbReference>
<dbReference type="SUPFAM" id="SSF103481">
    <property type="entry name" value="Multidrug resistance efflux transporter EmrE"/>
    <property type="match status" value="2"/>
</dbReference>
<feature type="domain" description="EamA" evidence="2">
    <location>
        <begin position="157"/>
        <end position="287"/>
    </location>
</feature>
<feature type="transmembrane region" description="Helical" evidence="1">
    <location>
        <begin position="215"/>
        <end position="233"/>
    </location>
</feature>
<feature type="domain" description="EamA" evidence="2">
    <location>
        <begin position="13"/>
        <end position="145"/>
    </location>
</feature>
<feature type="transmembrane region" description="Helical" evidence="1">
    <location>
        <begin position="184"/>
        <end position="203"/>
    </location>
</feature>
<feature type="transmembrane region" description="Helical" evidence="1">
    <location>
        <begin position="151"/>
        <end position="172"/>
    </location>
</feature>
<proteinExistence type="predicted"/>
<feature type="transmembrane region" description="Helical" evidence="1">
    <location>
        <begin position="44"/>
        <end position="62"/>
    </location>
</feature>
<dbReference type="EMBL" id="CP120863">
    <property type="protein sequence ID" value="WFE92536.1"/>
    <property type="molecule type" value="Genomic_DNA"/>
</dbReference>
<reference evidence="3 4" key="1">
    <citation type="submission" date="2023-03" db="EMBL/GenBank/DDBJ databases">
        <title>Roseibium porphyridii sp. nov. and Roseibium rhodosorbium sp. nov. isolated from marine algae, Porphyridium cruentum and Rhodosorus marinus, respectively.</title>
        <authorList>
            <person name="Lee M.W."/>
            <person name="Choi B.J."/>
            <person name="Lee J.K."/>
            <person name="Choi D.G."/>
            <person name="Baek J.H."/>
            <person name="Bayburt H."/>
            <person name="Kim J.M."/>
            <person name="Han D.M."/>
            <person name="Kim K.H."/>
            <person name="Jeon C.O."/>
        </authorList>
    </citation>
    <scope>NUCLEOTIDE SEQUENCE [LARGE SCALE GENOMIC DNA]</scope>
    <source>
        <strain evidence="3 4">KMA01</strain>
    </source>
</reference>
<evidence type="ECO:0000313" key="3">
    <source>
        <dbReference type="EMBL" id="WFE92536.1"/>
    </source>
</evidence>
<evidence type="ECO:0000256" key="1">
    <source>
        <dbReference type="SAM" id="Phobius"/>
    </source>
</evidence>
<feature type="transmembrane region" description="Helical" evidence="1">
    <location>
        <begin position="12"/>
        <end position="32"/>
    </location>
</feature>
<keyword evidence="4" id="KW-1185">Reference proteome</keyword>
<dbReference type="PANTHER" id="PTHR22911:SF135">
    <property type="entry name" value="BLR4310 PROTEIN"/>
    <property type="match status" value="1"/>
</dbReference>
<dbReference type="InterPro" id="IPR037185">
    <property type="entry name" value="EmrE-like"/>
</dbReference>
<keyword evidence="1" id="KW-1133">Transmembrane helix</keyword>
<dbReference type="Pfam" id="PF00892">
    <property type="entry name" value="EamA"/>
    <property type="match status" value="2"/>
</dbReference>
<feature type="transmembrane region" description="Helical" evidence="1">
    <location>
        <begin position="128"/>
        <end position="145"/>
    </location>
</feature>
<feature type="transmembrane region" description="Helical" evidence="1">
    <location>
        <begin position="89"/>
        <end position="121"/>
    </location>
</feature>
<gene>
    <name evidence="3" type="ORF">K1718_21345</name>
</gene>
<organism evidence="3 4">
    <name type="scientific">Roseibium porphyridii</name>
    <dbReference type="NCBI Taxonomy" id="2866279"/>
    <lineage>
        <taxon>Bacteria</taxon>
        <taxon>Pseudomonadati</taxon>
        <taxon>Pseudomonadota</taxon>
        <taxon>Alphaproteobacteria</taxon>
        <taxon>Hyphomicrobiales</taxon>
        <taxon>Stappiaceae</taxon>
        <taxon>Roseibium</taxon>
    </lineage>
</organism>
<keyword evidence="1" id="KW-0472">Membrane</keyword>
<protein>
    <submittedName>
        <fullName evidence="3">DMT family transporter</fullName>
    </submittedName>
</protein>
<dbReference type="RefSeq" id="WP_247649437.1">
    <property type="nucleotide sequence ID" value="NZ_CP120863.1"/>
</dbReference>
<name>A0ABY8FB17_9HYPH</name>
<evidence type="ECO:0000259" key="2">
    <source>
        <dbReference type="Pfam" id="PF00892"/>
    </source>
</evidence>
<dbReference type="PANTHER" id="PTHR22911">
    <property type="entry name" value="ACYL-MALONYL CONDENSING ENZYME-RELATED"/>
    <property type="match status" value="1"/>
</dbReference>
<accession>A0ABY8FB17</accession>
<sequence>MHENRTPLPPNLAGSLWMIAAMAAFALEDAFVKQAALQLPVSEILVLFGLGGALAFWALAAFNREHVFRREVISPVMQVRFGFELVGRLFYILALALTPLSATTVILQATPIFVVLGAALFFGEKVGWRRWTAILVGLVGVIIVLKPDSGSFTPLSLLAVIGMLGFSGRDLASRAAPASLSTNVLGFYGFVTILIAGLLFGLWEQPVFVAPPPNSIFALLAAVFFGIFAYTALMKAMRTGEIATVAPFRYSRLLFGVLLGVVWFGETVDTQMLIGCGIIVGSGLFILWRGGKVRGKS</sequence>
<dbReference type="Proteomes" id="UP001209803">
    <property type="component" value="Chromosome"/>
</dbReference>
<feature type="transmembrane region" description="Helical" evidence="1">
    <location>
        <begin position="245"/>
        <end position="264"/>
    </location>
</feature>
<evidence type="ECO:0000313" key="4">
    <source>
        <dbReference type="Proteomes" id="UP001209803"/>
    </source>
</evidence>
<keyword evidence="1" id="KW-0812">Transmembrane</keyword>